<accession>D8PHW6</accession>
<gene>
    <name evidence="1" type="ORF">NIDE3159</name>
</gene>
<name>D8PHW6_9BACT</name>
<evidence type="ECO:0008006" key="3">
    <source>
        <dbReference type="Google" id="ProtNLM"/>
    </source>
</evidence>
<dbReference type="PROSITE" id="PS51257">
    <property type="entry name" value="PROKAR_LIPOPROTEIN"/>
    <property type="match status" value="1"/>
</dbReference>
<dbReference type="EMBL" id="FP929003">
    <property type="protein sequence ID" value="CBK42853.1"/>
    <property type="molecule type" value="Genomic_DNA"/>
</dbReference>
<organism evidence="1 2">
    <name type="scientific">Nitrospira defluvii</name>
    <dbReference type="NCBI Taxonomy" id="330214"/>
    <lineage>
        <taxon>Bacteria</taxon>
        <taxon>Pseudomonadati</taxon>
        <taxon>Nitrospirota</taxon>
        <taxon>Nitrospiria</taxon>
        <taxon>Nitrospirales</taxon>
        <taxon>Nitrospiraceae</taxon>
        <taxon>Nitrospira</taxon>
    </lineage>
</organism>
<reference evidence="1 2" key="1">
    <citation type="journal article" date="2010" name="Proc. Natl. Acad. Sci. U.S.A.">
        <title>A Nitrospira metagenome illuminates the physiology and evolution of globally important nitrite-oxidizing bacteria.</title>
        <authorList>
            <person name="Lucker S."/>
            <person name="Wagner M."/>
            <person name="Maixner F."/>
            <person name="Pelletier E."/>
            <person name="Koch H."/>
            <person name="Vacherie B."/>
            <person name="Rattei T."/>
            <person name="Sinninghe Damste J."/>
            <person name="Spieck E."/>
            <person name="Le Paslier D."/>
            <person name="Daims H."/>
        </authorList>
    </citation>
    <scope>NUCLEOTIDE SEQUENCE [LARGE SCALE GENOMIC DNA]</scope>
</reference>
<dbReference type="OrthoDB" id="9776526at2"/>
<protein>
    <recommendedName>
        <fullName evidence="3">Lipoprotein</fullName>
    </recommendedName>
</protein>
<sequence length="243" mass="26794">MNGIRNTAQQTHPLSKRVMLALIGLALVTGCAGRPVTQPKTIYQSGLSEVRVEQDSDSTANSHPANLTATEVGTLLRGVRAWERRNVIHRLFVGEADRTRAFRNEEITVLAPPLAKALAQAGPTERVYFHLSHATDQGDEETTTGWISIRGPVLHLTISGVHDRHSPGPDISKYDRQLPNIPEASAAHDVTFEPEEFLAKVSSGSRLFAPDQREELQIRYREALSSMPVQPGLERGIERNSQP</sequence>
<dbReference type="HOGENOM" id="CLU_1275770_0_0_0"/>
<dbReference type="KEGG" id="nde:NIDE3159"/>
<dbReference type="AlphaFoldDB" id="D8PHW6"/>
<keyword evidence="2" id="KW-1185">Reference proteome</keyword>
<evidence type="ECO:0000313" key="1">
    <source>
        <dbReference type="EMBL" id="CBK42853.1"/>
    </source>
</evidence>
<dbReference type="STRING" id="330214.NIDE3159"/>
<evidence type="ECO:0000313" key="2">
    <source>
        <dbReference type="Proteomes" id="UP000001660"/>
    </source>
</evidence>
<proteinExistence type="predicted"/>
<dbReference type="Proteomes" id="UP000001660">
    <property type="component" value="Chromosome"/>
</dbReference>